<sequence>IECLALLKICETENAMGIKKNKCNLLIWVVLMKHLISDFMIRYCNYKGIEVTGLGE</sequence>
<protein>
    <submittedName>
        <fullName evidence="1">11918_t:CDS:1</fullName>
    </submittedName>
</protein>
<dbReference type="EMBL" id="CAJVPU010041650">
    <property type="protein sequence ID" value="CAG8741983.1"/>
    <property type="molecule type" value="Genomic_DNA"/>
</dbReference>
<gene>
    <name evidence="1" type="ORF">DHETER_LOCUS14104</name>
</gene>
<comment type="caution">
    <text evidence="1">The sequence shown here is derived from an EMBL/GenBank/DDBJ whole genome shotgun (WGS) entry which is preliminary data.</text>
</comment>
<organism evidence="1 2">
    <name type="scientific">Dentiscutata heterogama</name>
    <dbReference type="NCBI Taxonomy" id="1316150"/>
    <lineage>
        <taxon>Eukaryota</taxon>
        <taxon>Fungi</taxon>
        <taxon>Fungi incertae sedis</taxon>
        <taxon>Mucoromycota</taxon>
        <taxon>Glomeromycotina</taxon>
        <taxon>Glomeromycetes</taxon>
        <taxon>Diversisporales</taxon>
        <taxon>Gigasporaceae</taxon>
        <taxon>Dentiscutata</taxon>
    </lineage>
</organism>
<name>A0ACA9Q8G8_9GLOM</name>
<evidence type="ECO:0000313" key="2">
    <source>
        <dbReference type="Proteomes" id="UP000789702"/>
    </source>
</evidence>
<feature type="non-terminal residue" evidence="1">
    <location>
        <position position="1"/>
    </location>
</feature>
<reference evidence="1" key="1">
    <citation type="submission" date="2021-06" db="EMBL/GenBank/DDBJ databases">
        <authorList>
            <person name="Kallberg Y."/>
            <person name="Tangrot J."/>
            <person name="Rosling A."/>
        </authorList>
    </citation>
    <scope>NUCLEOTIDE SEQUENCE</scope>
    <source>
        <strain evidence="1">IL203A</strain>
    </source>
</reference>
<proteinExistence type="predicted"/>
<accession>A0ACA9Q8G8</accession>
<feature type="non-terminal residue" evidence="1">
    <location>
        <position position="56"/>
    </location>
</feature>
<evidence type="ECO:0000313" key="1">
    <source>
        <dbReference type="EMBL" id="CAG8741983.1"/>
    </source>
</evidence>
<keyword evidence="2" id="KW-1185">Reference proteome</keyword>
<dbReference type="Proteomes" id="UP000789702">
    <property type="component" value="Unassembled WGS sequence"/>
</dbReference>